<dbReference type="Proteomes" id="UP001163321">
    <property type="component" value="Chromosome 1"/>
</dbReference>
<reference evidence="1 2" key="1">
    <citation type="journal article" date="2022" name="bioRxiv">
        <title>The genome of the oomycete Peronosclerospora sorghi, a cosmopolitan pathogen of maize and sorghum, is inflated with dispersed pseudogenes.</title>
        <authorList>
            <person name="Fletcher K."/>
            <person name="Martin F."/>
            <person name="Isakeit T."/>
            <person name="Cavanaugh K."/>
            <person name="Magill C."/>
            <person name="Michelmore R."/>
        </authorList>
    </citation>
    <scope>NUCLEOTIDE SEQUENCE [LARGE SCALE GENOMIC DNA]</scope>
    <source>
        <strain evidence="1">P6</strain>
    </source>
</reference>
<protein>
    <submittedName>
        <fullName evidence="1">Uncharacterized protein</fullName>
    </submittedName>
</protein>
<proteinExistence type="predicted"/>
<evidence type="ECO:0000313" key="2">
    <source>
        <dbReference type="Proteomes" id="UP001163321"/>
    </source>
</evidence>
<sequence>MLLKQTITKASSVSAHSETKTTDGNATYDVKMGLPTYFDSFSGVIWNRSWSSTSCALSLLEHVVSPALETRSPVSFRYFQPLPAPFSETLFPHTLLRLSSFRVSHTPVNARIPSDRAKGRESFRDIVRTNKKYARQIHGYIHVIVDKRAILRGI</sequence>
<name>A0ACC0WQP6_9STRA</name>
<gene>
    <name evidence="1" type="ORF">PsorP6_001527</name>
</gene>
<organism evidence="1 2">
    <name type="scientific">Peronosclerospora sorghi</name>
    <dbReference type="NCBI Taxonomy" id="230839"/>
    <lineage>
        <taxon>Eukaryota</taxon>
        <taxon>Sar</taxon>
        <taxon>Stramenopiles</taxon>
        <taxon>Oomycota</taxon>
        <taxon>Peronosporomycetes</taxon>
        <taxon>Peronosporales</taxon>
        <taxon>Peronosporaceae</taxon>
        <taxon>Peronosclerospora</taxon>
    </lineage>
</organism>
<dbReference type="EMBL" id="CM047580">
    <property type="protein sequence ID" value="KAI9921067.1"/>
    <property type="molecule type" value="Genomic_DNA"/>
</dbReference>
<evidence type="ECO:0000313" key="1">
    <source>
        <dbReference type="EMBL" id="KAI9921067.1"/>
    </source>
</evidence>
<accession>A0ACC0WQP6</accession>
<keyword evidence="2" id="KW-1185">Reference proteome</keyword>
<comment type="caution">
    <text evidence="1">The sequence shown here is derived from an EMBL/GenBank/DDBJ whole genome shotgun (WGS) entry which is preliminary data.</text>
</comment>